<dbReference type="CDD" id="cd03249">
    <property type="entry name" value="ABC_MTABC3_MDL1_MDL2"/>
    <property type="match status" value="1"/>
</dbReference>
<dbReference type="EMBL" id="CP025257">
    <property type="protein sequence ID" value="AUF83926.1"/>
    <property type="molecule type" value="Genomic_DNA"/>
</dbReference>
<dbReference type="InterPro" id="IPR017871">
    <property type="entry name" value="ABC_transporter-like_CS"/>
</dbReference>
<dbReference type="InterPro" id="IPR003593">
    <property type="entry name" value="AAA+_ATPase"/>
</dbReference>
<dbReference type="InterPro" id="IPR003439">
    <property type="entry name" value="ABC_transporter-like_ATP-bd"/>
</dbReference>
<dbReference type="PANTHER" id="PTHR43394:SF1">
    <property type="entry name" value="ATP-BINDING CASSETTE SUB-FAMILY B MEMBER 10, MITOCHONDRIAL"/>
    <property type="match status" value="1"/>
</dbReference>
<evidence type="ECO:0000256" key="5">
    <source>
        <dbReference type="ARBA" id="ARBA00022840"/>
    </source>
</evidence>
<dbReference type="GO" id="GO:0005524">
    <property type="term" value="F:ATP binding"/>
    <property type="evidence" value="ECO:0007669"/>
    <property type="project" value="UniProtKB-KW"/>
</dbReference>
<dbReference type="PANTHER" id="PTHR43394">
    <property type="entry name" value="ATP-DEPENDENT PERMEASE MDL1, MITOCHONDRIAL"/>
    <property type="match status" value="1"/>
</dbReference>
<comment type="similarity">
    <text evidence="2">Belongs to the ABC transporter superfamily.</text>
</comment>
<dbReference type="Gene3D" id="3.40.50.300">
    <property type="entry name" value="P-loop containing nucleotide triphosphate hydrolases"/>
    <property type="match status" value="1"/>
</dbReference>
<evidence type="ECO:0000256" key="1">
    <source>
        <dbReference type="ARBA" id="ARBA00004651"/>
    </source>
</evidence>
<dbReference type="Pfam" id="PF00664">
    <property type="entry name" value="ABC_membrane"/>
    <property type="match status" value="1"/>
</dbReference>
<dbReference type="RefSeq" id="WP_051591866.1">
    <property type="nucleotide sequence ID" value="NZ_CP025257.1"/>
</dbReference>
<dbReference type="GO" id="GO:0015421">
    <property type="term" value="F:ABC-type oligopeptide transporter activity"/>
    <property type="evidence" value="ECO:0007669"/>
    <property type="project" value="TreeGrafter"/>
</dbReference>
<dbReference type="SUPFAM" id="SSF90123">
    <property type="entry name" value="ABC transporter transmembrane region"/>
    <property type="match status" value="1"/>
</dbReference>
<keyword evidence="7 8" id="KW-0472">Membrane</keyword>
<keyword evidence="4" id="KW-0547">Nucleotide-binding</keyword>
<accession>A0A2K9BL27</accession>
<dbReference type="Proteomes" id="UP000233419">
    <property type="component" value="Chromosome"/>
</dbReference>
<dbReference type="GO" id="GO:0005886">
    <property type="term" value="C:plasma membrane"/>
    <property type="evidence" value="ECO:0007669"/>
    <property type="project" value="UniProtKB-SubCell"/>
</dbReference>
<dbReference type="PROSITE" id="PS00211">
    <property type="entry name" value="ABC_TRANSPORTER_1"/>
    <property type="match status" value="1"/>
</dbReference>
<name>A0A2K9BL27_9MOLU</name>
<evidence type="ECO:0000313" key="12">
    <source>
        <dbReference type="Proteomes" id="UP000233419"/>
    </source>
</evidence>
<reference evidence="11 12" key="1">
    <citation type="submission" date="2017-12" db="EMBL/GenBank/DDBJ databases">
        <title>Mesoplasma syrphidae YJS, Complete Genome.</title>
        <authorList>
            <person name="Knight T.F."/>
            <person name="Citino T."/>
            <person name="Rubinstein R."/>
            <person name="Neuschaefer Z."/>
        </authorList>
    </citation>
    <scope>NUCLEOTIDE SEQUENCE [LARGE SCALE GENOMIC DNA]</scope>
    <source>
        <strain evidence="11 12">YJS</strain>
    </source>
</reference>
<evidence type="ECO:0000256" key="6">
    <source>
        <dbReference type="ARBA" id="ARBA00022989"/>
    </source>
</evidence>
<dbReference type="InterPro" id="IPR036640">
    <property type="entry name" value="ABC1_TM_sf"/>
</dbReference>
<keyword evidence="12" id="KW-1185">Reference proteome</keyword>
<dbReference type="InterPro" id="IPR011527">
    <property type="entry name" value="ABC1_TM_dom"/>
</dbReference>
<evidence type="ECO:0000256" key="7">
    <source>
        <dbReference type="ARBA" id="ARBA00023136"/>
    </source>
</evidence>
<dbReference type="Pfam" id="PF00005">
    <property type="entry name" value="ABC_tran"/>
    <property type="match status" value="1"/>
</dbReference>
<evidence type="ECO:0000256" key="3">
    <source>
        <dbReference type="ARBA" id="ARBA00022692"/>
    </source>
</evidence>
<evidence type="ECO:0000259" key="9">
    <source>
        <dbReference type="PROSITE" id="PS50893"/>
    </source>
</evidence>
<evidence type="ECO:0000256" key="2">
    <source>
        <dbReference type="ARBA" id="ARBA00005417"/>
    </source>
</evidence>
<dbReference type="CDD" id="cd07346">
    <property type="entry name" value="ABC_6TM_exporters"/>
    <property type="match status" value="1"/>
</dbReference>
<dbReference type="FunFam" id="3.40.50.300:FF:000218">
    <property type="entry name" value="Multidrug ABC transporter ATP-binding protein"/>
    <property type="match status" value="1"/>
</dbReference>
<proteinExistence type="inferred from homology"/>
<evidence type="ECO:0000256" key="8">
    <source>
        <dbReference type="SAM" id="Phobius"/>
    </source>
</evidence>
<dbReference type="GO" id="GO:0016887">
    <property type="term" value="F:ATP hydrolysis activity"/>
    <property type="evidence" value="ECO:0007669"/>
    <property type="project" value="InterPro"/>
</dbReference>
<dbReference type="Gene3D" id="1.20.1560.10">
    <property type="entry name" value="ABC transporter type 1, transmembrane domain"/>
    <property type="match status" value="1"/>
</dbReference>
<keyword evidence="5 11" id="KW-0067">ATP-binding</keyword>
<dbReference type="SUPFAM" id="SSF52540">
    <property type="entry name" value="P-loop containing nucleoside triphosphate hydrolases"/>
    <property type="match status" value="1"/>
</dbReference>
<keyword evidence="6 8" id="KW-1133">Transmembrane helix</keyword>
<dbReference type="PROSITE" id="PS50929">
    <property type="entry name" value="ABC_TM1F"/>
    <property type="match status" value="1"/>
</dbReference>
<sequence>MEKILNPQEESAREFVESSKKFKKAGKGSFYKLVFRYMIRNKWWTIGIFVSVIIVAMSTAVTPKIIEQLMMSVKHELGSLESFDKWWGLKWQSVVYIQIGFLVLMAASTYCSQWIAGMLGKQIEVDLRNDITKKLVELDMSYYSDKKIGEILTKVISDTQILGEQTGIIPVTTLTALLTLVFSIISLATIDVTLTFVAIGLFVLIFSSFGLAYVPLKKLLYNLRKSITKTNGSVIDRINTVKLIKASGTEKYESERFVEMHKEYHDNYKKLTYSQSVMMTILFLGINSIQIILIVIAATLYKDSPEYLELILPSLIIAIGMMIGPIMALLRVVVGLMQAATAATRIEEILEEKTRFNNHFEDKQGIHIEKISGDIHFKDITFCYPEKPDKVILPNFDFTLKEGKSYAFVGETGAGKSTISKLLLRFYDPTRGQVLINNDIDLRDIYLSSYLNHVGYVEQEPSILLGNIYDNVKYSRFEATDEDVVKACKKAELHELIMSWPEGYNTILGERGFMLSGGQKQRLVIARMFLKDPKILILDEATSALDNIVEKEIQGKLDELMKGRTTISIAHRLSTIKNVDQIIVLGPQKGIVQIGTFEELKTTPGHFKKLYDAGQSKNDL</sequence>
<evidence type="ECO:0000256" key="4">
    <source>
        <dbReference type="ARBA" id="ARBA00022741"/>
    </source>
</evidence>
<dbReference type="InterPro" id="IPR039421">
    <property type="entry name" value="Type_1_exporter"/>
</dbReference>
<feature type="transmembrane region" description="Helical" evidence="8">
    <location>
        <begin position="277"/>
        <end position="298"/>
    </location>
</feature>
<feature type="transmembrane region" description="Helical" evidence="8">
    <location>
        <begin position="168"/>
        <end position="190"/>
    </location>
</feature>
<feature type="transmembrane region" description="Helical" evidence="8">
    <location>
        <begin position="196"/>
        <end position="216"/>
    </location>
</feature>
<evidence type="ECO:0000259" key="10">
    <source>
        <dbReference type="PROSITE" id="PS50929"/>
    </source>
</evidence>
<protein>
    <submittedName>
        <fullName evidence="11">ABC transporter ATP-binding protein</fullName>
    </submittedName>
</protein>
<organism evidence="11 12">
    <name type="scientific">Mesoplasma syrphidae</name>
    <dbReference type="NCBI Taxonomy" id="225999"/>
    <lineage>
        <taxon>Bacteria</taxon>
        <taxon>Bacillati</taxon>
        <taxon>Mycoplasmatota</taxon>
        <taxon>Mollicutes</taxon>
        <taxon>Entomoplasmatales</taxon>
        <taxon>Entomoplasmataceae</taxon>
        <taxon>Mesoplasma</taxon>
    </lineage>
</organism>
<dbReference type="AlphaFoldDB" id="A0A2K9BL27"/>
<dbReference type="KEGG" id="msyr:CXP39_02445"/>
<dbReference type="SMART" id="SM00382">
    <property type="entry name" value="AAA"/>
    <property type="match status" value="1"/>
</dbReference>
<comment type="subcellular location">
    <subcellularLocation>
        <location evidence="1">Cell membrane</location>
        <topology evidence="1">Multi-pass membrane protein</topology>
    </subcellularLocation>
</comment>
<dbReference type="OrthoDB" id="9763744at2"/>
<feature type="transmembrane region" description="Helical" evidence="8">
    <location>
        <begin position="310"/>
        <end position="330"/>
    </location>
</feature>
<feature type="domain" description="ABC transporter" evidence="9">
    <location>
        <begin position="375"/>
        <end position="613"/>
    </location>
</feature>
<feature type="transmembrane region" description="Helical" evidence="8">
    <location>
        <begin position="95"/>
        <end position="119"/>
    </location>
</feature>
<dbReference type="InterPro" id="IPR027417">
    <property type="entry name" value="P-loop_NTPase"/>
</dbReference>
<evidence type="ECO:0000313" key="11">
    <source>
        <dbReference type="EMBL" id="AUF83926.1"/>
    </source>
</evidence>
<dbReference type="PROSITE" id="PS50893">
    <property type="entry name" value="ABC_TRANSPORTER_2"/>
    <property type="match status" value="1"/>
</dbReference>
<feature type="domain" description="ABC transmembrane type-1" evidence="10">
    <location>
        <begin position="46"/>
        <end position="348"/>
    </location>
</feature>
<feature type="transmembrane region" description="Helical" evidence="8">
    <location>
        <begin position="43"/>
        <end position="66"/>
    </location>
</feature>
<gene>
    <name evidence="11" type="ORF">CXP39_02445</name>
</gene>
<keyword evidence="3 8" id="KW-0812">Transmembrane</keyword>